<keyword evidence="6" id="KW-0961">Cell wall biogenesis/degradation</keyword>
<dbReference type="PROSITE" id="PS51191">
    <property type="entry name" value="FEMABX"/>
    <property type="match status" value="1"/>
</dbReference>
<keyword evidence="2" id="KW-0808">Transferase</keyword>
<geneLocation type="plasmid" evidence="8 9">
    <name>unnamed 2</name>
</geneLocation>
<dbReference type="GO" id="GO:0016755">
    <property type="term" value="F:aminoacyltransferase activity"/>
    <property type="evidence" value="ECO:0007669"/>
    <property type="project" value="InterPro"/>
</dbReference>
<evidence type="ECO:0000259" key="7">
    <source>
        <dbReference type="Pfam" id="PF13480"/>
    </source>
</evidence>
<sequence>MSLEIIPRAETTPEEWDAHVCGSPDGWVFSLWGWQELIEAVEPWALEDHSFAIREGRRLLALVPLHYHPGSGRIASTGWGGSGPVIDGRLGGKARNKLMGQAIQHCINLARERGATGFDVSLSPVTATSIASAWGVNPQVFHGLEDRSGLAQVIDLSKSEDELWADLTSDARRQIKQAREAGLLVERVDWAQHLDRYYELHVATYTHTGVSPHPRAYFAGITGHTAPSGHSVLWGVSTPAGELVAYHNAAWFGAGAYYHTGCSADYSGFSGASYLLFWEAMLGARRAGIRWYDCGAVFPGKTSSEKQKGLSTFKTKFGGQPHRQFSGGLNFPCRPIASSGVSPAPTFIRQVLGKIRGR</sequence>
<dbReference type="KEGG" id="hjo:AY555_10990"/>
<dbReference type="InterPro" id="IPR050644">
    <property type="entry name" value="PG_Glycine_Bridge_Synth"/>
</dbReference>
<evidence type="ECO:0000256" key="6">
    <source>
        <dbReference type="ARBA" id="ARBA00023316"/>
    </source>
</evidence>
<keyword evidence="9" id="KW-1185">Reference proteome</keyword>
<name>A0A145VRH8_9PROT</name>
<dbReference type="Pfam" id="PF13480">
    <property type="entry name" value="Acetyltransf_6"/>
    <property type="match status" value="1"/>
</dbReference>
<proteinExistence type="inferred from homology"/>
<dbReference type="AlphaFoldDB" id="A0A145VRH8"/>
<dbReference type="InterPro" id="IPR016181">
    <property type="entry name" value="Acyl_CoA_acyltransferase"/>
</dbReference>
<evidence type="ECO:0000313" key="9">
    <source>
        <dbReference type="Proteomes" id="UP000076066"/>
    </source>
</evidence>
<evidence type="ECO:0000313" key="8">
    <source>
        <dbReference type="EMBL" id="AMW35888.1"/>
    </source>
</evidence>
<evidence type="ECO:0000256" key="1">
    <source>
        <dbReference type="ARBA" id="ARBA00009943"/>
    </source>
</evidence>
<dbReference type="GO" id="GO:0009252">
    <property type="term" value="P:peptidoglycan biosynthetic process"/>
    <property type="evidence" value="ECO:0007669"/>
    <property type="project" value="UniProtKB-KW"/>
</dbReference>
<dbReference type="Gene3D" id="3.40.630.30">
    <property type="match status" value="1"/>
</dbReference>
<evidence type="ECO:0000256" key="4">
    <source>
        <dbReference type="ARBA" id="ARBA00022984"/>
    </source>
</evidence>
<dbReference type="SUPFAM" id="SSF55729">
    <property type="entry name" value="Acyl-CoA N-acyltransferases (Nat)"/>
    <property type="match status" value="1"/>
</dbReference>
<keyword evidence="4" id="KW-0573">Peptidoglycan synthesis</keyword>
<accession>A0A145VRH8</accession>
<protein>
    <recommendedName>
        <fullName evidence="7">BioF2-like acetyltransferase domain-containing protein</fullName>
    </recommendedName>
</protein>
<reference evidence="8 9" key="1">
    <citation type="submission" date="2016-02" db="EMBL/GenBank/DDBJ databases">
        <title>Complete Genome of H5569, the type strain of the newly described species Haematospirillium jordaniae.</title>
        <authorList>
            <person name="Nicholson A.C."/>
            <person name="Humrighouse B.W."/>
            <person name="Loparov V."/>
            <person name="McQuiston J.R."/>
        </authorList>
    </citation>
    <scope>NUCLEOTIDE SEQUENCE [LARGE SCALE GENOMIC DNA]</scope>
    <source>
        <strain evidence="8 9">H5569</strain>
        <plasmid evidence="9">Plasmid unnamed 2</plasmid>
    </source>
</reference>
<organism evidence="8 9">
    <name type="scientific">Haematospirillum jordaniae</name>
    <dbReference type="NCBI Taxonomy" id="1549855"/>
    <lineage>
        <taxon>Bacteria</taxon>
        <taxon>Pseudomonadati</taxon>
        <taxon>Pseudomonadota</taxon>
        <taxon>Alphaproteobacteria</taxon>
        <taxon>Rhodospirillales</taxon>
        <taxon>Novispirillaceae</taxon>
        <taxon>Haematospirillum</taxon>
    </lineage>
</organism>
<dbReference type="InterPro" id="IPR003447">
    <property type="entry name" value="FEMABX"/>
</dbReference>
<gene>
    <name evidence="8" type="ORF">AY555_10990</name>
</gene>
<keyword evidence="5" id="KW-0012">Acyltransferase</keyword>
<evidence type="ECO:0000256" key="3">
    <source>
        <dbReference type="ARBA" id="ARBA00022960"/>
    </source>
</evidence>
<dbReference type="GO" id="GO:0071555">
    <property type="term" value="P:cell wall organization"/>
    <property type="evidence" value="ECO:0007669"/>
    <property type="project" value="UniProtKB-KW"/>
</dbReference>
<keyword evidence="8" id="KW-0614">Plasmid</keyword>
<dbReference type="RefSeq" id="WP_066137271.1">
    <property type="nucleotide sequence ID" value="NZ_CP014527.1"/>
</dbReference>
<comment type="similarity">
    <text evidence="1">Belongs to the FemABX family.</text>
</comment>
<dbReference type="PANTHER" id="PTHR36174">
    <property type="entry name" value="LIPID II:GLYCINE GLYCYLTRANSFERASE"/>
    <property type="match status" value="1"/>
</dbReference>
<dbReference type="InterPro" id="IPR038740">
    <property type="entry name" value="BioF2-like_GNAT_dom"/>
</dbReference>
<dbReference type="GO" id="GO:0008360">
    <property type="term" value="P:regulation of cell shape"/>
    <property type="evidence" value="ECO:0007669"/>
    <property type="project" value="UniProtKB-KW"/>
</dbReference>
<dbReference type="PANTHER" id="PTHR36174:SF1">
    <property type="entry name" value="LIPID II:GLYCINE GLYCYLTRANSFERASE"/>
    <property type="match status" value="1"/>
</dbReference>
<dbReference type="OrthoDB" id="341858at2"/>
<evidence type="ECO:0000256" key="5">
    <source>
        <dbReference type="ARBA" id="ARBA00023315"/>
    </source>
</evidence>
<dbReference type="GeneID" id="53317670"/>
<evidence type="ECO:0000256" key="2">
    <source>
        <dbReference type="ARBA" id="ARBA00022679"/>
    </source>
</evidence>
<feature type="domain" description="BioF2-like acetyltransferase" evidence="7">
    <location>
        <begin position="170"/>
        <end position="296"/>
    </location>
</feature>
<dbReference type="Proteomes" id="UP000076066">
    <property type="component" value="Plasmid unnamed 2"/>
</dbReference>
<dbReference type="EMBL" id="CP014527">
    <property type="protein sequence ID" value="AMW35888.1"/>
    <property type="molecule type" value="Genomic_DNA"/>
</dbReference>
<keyword evidence="3" id="KW-0133">Cell shape</keyword>